<dbReference type="InterPro" id="IPR007117">
    <property type="entry name" value="Expansin_CBD"/>
</dbReference>
<feature type="domain" description="Expansin-like CBD" evidence="2">
    <location>
        <begin position="477"/>
        <end position="569"/>
    </location>
</feature>
<proteinExistence type="predicted"/>
<dbReference type="InterPro" id="IPR051477">
    <property type="entry name" value="Expansin_CellWall"/>
</dbReference>
<dbReference type="Proteomes" id="UP000662466">
    <property type="component" value="Unassembled WGS sequence"/>
</dbReference>
<dbReference type="PANTHER" id="PTHR31836:SF28">
    <property type="entry name" value="SRCR DOMAIN-CONTAINING PROTEIN-RELATED"/>
    <property type="match status" value="1"/>
</dbReference>
<dbReference type="Gene3D" id="2.60.40.760">
    <property type="entry name" value="Expansin, cellulose-binding-like domain"/>
    <property type="match status" value="1"/>
</dbReference>
<evidence type="ECO:0000313" key="6">
    <source>
        <dbReference type="Proteomes" id="UP000662466"/>
    </source>
</evidence>
<dbReference type="InterPro" id="IPR036749">
    <property type="entry name" value="Expansin_CBD_sf"/>
</dbReference>
<evidence type="ECO:0000256" key="1">
    <source>
        <dbReference type="ARBA" id="ARBA00022729"/>
    </source>
</evidence>
<keyword evidence="1" id="KW-0732">Signal</keyword>
<evidence type="ECO:0000313" key="4">
    <source>
        <dbReference type="EMBL" id="KAF7172448.1"/>
    </source>
</evidence>
<evidence type="ECO:0000259" key="2">
    <source>
        <dbReference type="PROSITE" id="PS50843"/>
    </source>
</evidence>
<comment type="caution">
    <text evidence="4">The sequence shown here is derived from an EMBL/GenBank/DDBJ whole genome shotgun (WGS) entry which is preliminary data.</text>
</comment>
<evidence type="ECO:0000313" key="5">
    <source>
        <dbReference type="Proteomes" id="UP000630445"/>
    </source>
</evidence>
<protein>
    <recommendedName>
        <fullName evidence="2">Expansin-like CBD domain-containing protein</fullName>
    </recommendedName>
</protein>
<dbReference type="SUPFAM" id="SSF49590">
    <property type="entry name" value="PHL pollen allergen"/>
    <property type="match status" value="1"/>
</dbReference>
<gene>
    <name evidence="3" type="ORF">CNMCM5793_005846</name>
    <name evidence="4" type="ORF">CNMCM6106_006656</name>
</gene>
<accession>A0A8H6QGD3</accession>
<name>A0A8H6QGD3_9EURO</name>
<keyword evidence="5" id="KW-1185">Reference proteome</keyword>
<evidence type="ECO:0000313" key="3">
    <source>
        <dbReference type="EMBL" id="KAF7134167.1"/>
    </source>
</evidence>
<dbReference type="PANTHER" id="PTHR31836">
    <property type="match status" value="1"/>
</dbReference>
<dbReference type="PROSITE" id="PS50843">
    <property type="entry name" value="EXPANSIN_CBD"/>
    <property type="match status" value="1"/>
</dbReference>
<dbReference type="SUPFAM" id="SSF50685">
    <property type="entry name" value="Barwin-like endoglucanases"/>
    <property type="match status" value="1"/>
</dbReference>
<reference evidence="4" key="1">
    <citation type="submission" date="2020-06" db="EMBL/GenBank/DDBJ databases">
        <title>Draft genome sequences of strains closely related to Aspergillus parafelis and Aspergillus hiratsukae.</title>
        <authorList>
            <person name="Dos Santos R.A.C."/>
            <person name="Rivero-Menendez O."/>
            <person name="Steenwyk J.L."/>
            <person name="Mead M.E."/>
            <person name="Goldman G.H."/>
            <person name="Alastruey-Izquierdo A."/>
            <person name="Rokas A."/>
        </authorList>
    </citation>
    <scope>NUCLEOTIDE SEQUENCE</scope>
    <source>
        <strain evidence="3">CNM-CM5793</strain>
        <strain evidence="4">CNM-CM6106</strain>
    </source>
</reference>
<dbReference type="EMBL" id="JACBAF010001859">
    <property type="protein sequence ID" value="KAF7172448.1"/>
    <property type="molecule type" value="Genomic_DNA"/>
</dbReference>
<dbReference type="AlphaFoldDB" id="A0A8H6QGD3"/>
<sequence length="580" mass="64674">MHLPREMRQELALLPEKPTREELYVLWTHLLQRYFPFRLHGFLPNLSDLPDETEVKYTLGIHQESETSHISLAVGREYGPFDRLNFLHVFCQAESKEGALLLAELQEKFKEEMMADFHSLIARGRGMTIHGAIVIGHEVSFYKLKRDWSFECMTWLVQEKKSLHIIHDMRTITTHLMQINYETSTGTGTSLSSPGSSSANTSGYTTTTVLPSPTATQTPYPPANASSCGSWALVDNVCCPYYCLSNNESESCTSSCTGGCGSPPSSMCKSGTMSPALNTFWSDQWRRLRVRPVRPLHQGQRHSQLEDTMLGSTCDAFCTAYPLLCKDPANVTLRGNFAAPNGDYYTQRASGFWPSLAASGNPDNYLSFGECFELIRTRPDGTDYAVGETGYTNPIVLELQSHTTRRKRRRPLRRNRLQLRLSTPGRIPHMDLSDIAMGRLQGNGSLAEGVIPIRYRRVPCPRPGNIYIWLHDGAGPYYFALSAVNTNRPGSVVSIEVQAGGSAEWIALEHDPDYTSSRPQERYGSWVLPQGKGPITVPVAMRLTAPDGQVVVKEGEITSFTPPATAVKGFWYIDLGVQFT</sequence>
<dbReference type="OrthoDB" id="5823761at2759"/>
<organism evidence="4 6">
    <name type="scientific">Aspergillus hiratsukae</name>
    <dbReference type="NCBI Taxonomy" id="1194566"/>
    <lineage>
        <taxon>Eukaryota</taxon>
        <taxon>Fungi</taxon>
        <taxon>Dikarya</taxon>
        <taxon>Ascomycota</taxon>
        <taxon>Pezizomycotina</taxon>
        <taxon>Eurotiomycetes</taxon>
        <taxon>Eurotiomycetidae</taxon>
        <taxon>Eurotiales</taxon>
        <taxon>Aspergillaceae</taxon>
        <taxon>Aspergillus</taxon>
        <taxon>Aspergillus subgen. Fumigati</taxon>
    </lineage>
</organism>
<dbReference type="EMBL" id="JACBAD010001755">
    <property type="protein sequence ID" value="KAF7134167.1"/>
    <property type="molecule type" value="Genomic_DNA"/>
</dbReference>
<dbReference type="InterPro" id="IPR036908">
    <property type="entry name" value="RlpA-like_sf"/>
</dbReference>
<dbReference type="Proteomes" id="UP000630445">
    <property type="component" value="Unassembled WGS sequence"/>
</dbReference>